<evidence type="ECO:0000256" key="2">
    <source>
        <dbReference type="ARBA" id="ARBA00022763"/>
    </source>
</evidence>
<dbReference type="OrthoDB" id="10263226at2759"/>
<feature type="compositionally biased region" description="Basic and acidic residues" evidence="3">
    <location>
        <begin position="675"/>
        <end position="685"/>
    </location>
</feature>
<dbReference type="SMART" id="SM01340">
    <property type="entry name" value="DNA_mis_repair"/>
    <property type="match status" value="1"/>
</dbReference>
<dbReference type="Pfam" id="PF13589">
    <property type="entry name" value="HATPase_c_3"/>
    <property type="match status" value="1"/>
</dbReference>
<feature type="domain" description="DNA mismatch repair protein S5" evidence="5">
    <location>
        <begin position="200"/>
        <end position="340"/>
    </location>
</feature>
<dbReference type="EMBL" id="LAZP02001069">
    <property type="protein sequence ID" value="PFH55235.1"/>
    <property type="molecule type" value="Genomic_DNA"/>
</dbReference>
<dbReference type="AlphaFoldDB" id="A0A2A9NZ74"/>
<dbReference type="GO" id="GO:0032389">
    <property type="term" value="C:MutLalpha complex"/>
    <property type="evidence" value="ECO:0007669"/>
    <property type="project" value="TreeGrafter"/>
</dbReference>
<dbReference type="InterPro" id="IPR002099">
    <property type="entry name" value="MutL/Mlh/PMS"/>
</dbReference>
<dbReference type="FunFam" id="3.30.1370.100:FF:000001">
    <property type="entry name" value="Mismatch repair endonuclease pms1, putative"/>
    <property type="match status" value="1"/>
</dbReference>
<dbReference type="InterPro" id="IPR042121">
    <property type="entry name" value="MutL_C_regsub"/>
</dbReference>
<comment type="similarity">
    <text evidence="1">Belongs to the DNA mismatch repair MutL/HexB family.</text>
</comment>
<dbReference type="GO" id="GO:0140664">
    <property type="term" value="F:ATP-dependent DNA damage sensor activity"/>
    <property type="evidence" value="ECO:0007669"/>
    <property type="project" value="InterPro"/>
</dbReference>
<protein>
    <recommendedName>
        <fullName evidence="8">MutL C-terminal dimerisation domain-containing protein</fullName>
    </recommendedName>
</protein>
<dbReference type="GO" id="GO:0016887">
    <property type="term" value="F:ATP hydrolysis activity"/>
    <property type="evidence" value="ECO:0007669"/>
    <property type="project" value="InterPro"/>
</dbReference>
<dbReference type="STRING" id="268505.A0A2A9NZ74"/>
<dbReference type="GO" id="GO:0030983">
    <property type="term" value="F:mismatched DNA binding"/>
    <property type="evidence" value="ECO:0007669"/>
    <property type="project" value="InterPro"/>
</dbReference>
<dbReference type="InterPro" id="IPR042120">
    <property type="entry name" value="MutL_C_dimsub"/>
</dbReference>
<dbReference type="InterPro" id="IPR037198">
    <property type="entry name" value="MutL_C_sf"/>
</dbReference>
<feature type="compositionally biased region" description="Basic and acidic residues" evidence="3">
    <location>
        <begin position="630"/>
        <end position="645"/>
    </location>
</feature>
<dbReference type="Gene3D" id="3.30.1540.20">
    <property type="entry name" value="MutL, C-terminal domain, dimerisation subdomain"/>
    <property type="match status" value="1"/>
</dbReference>
<evidence type="ECO:0008006" key="8">
    <source>
        <dbReference type="Google" id="ProtNLM"/>
    </source>
</evidence>
<dbReference type="Pfam" id="PF08676">
    <property type="entry name" value="MutL_C"/>
    <property type="match status" value="1"/>
</dbReference>
<evidence type="ECO:0000313" key="6">
    <source>
        <dbReference type="EMBL" id="PFH55235.1"/>
    </source>
</evidence>
<sequence>MAATIKPIEGKTVHQIQSGQVIVDLCSVVKELVENSIDAGSSSIDVRFKNQGLDFIEVQDNGSGISRANHASIALKHYTSKLSTFSDIASLESFGFRGEALSSLGSRLSFDSSGALKENVVVASSRGTTVSVTGLFHNLPVRRRELERNIKREWHKVCVLLNQYACIQTNVKFSVSQQPSRGNRMVLFSTRGNPTTRENIVNIFGARIMSVLVPVDLSLDLQKATSKLDSTAVANRDSTSCQIRLIGYISRPSPGDGRNTPDRQMLFVNGRPCGLPQVTKIFNEVYRTYNCSQSPFIFVDVRLDAHRYDVNVSPDKLDILLHDQNQLLKSIRTSLDDLFNSYEGNVPVSRPKDGGHCTGRDGTTFEAKESPFIGSNEVPVTMHDNLPLSDETTLACLSDPDLNLEGELRQNSEGDARNIVFVQEGKDSPVSQRLGKSWSDARKPQSLDSDVIEWQAGRGSNFNSARPVKPALRATKIGPSTPVGAESTRDQLSVSKSSNGPKERLMRDSALNADLHLLNCTAYNQTKNTFNESGKESHPPAVDLFNPKKYDNEQPITRSQPSTLVTPVAKEKEDVTSDEKSMPVQAVSMGVADLIGHNFKEHPHNFLYPQGASGFAAPRTNCVDSALKTKSRDTSGDEIISRDGMDGPVLTSSNGAENRNANVARDTVIHPGFVEKSKSLDDSIRRGGPMPGATQRTQADEEYVQSRMKYYISNRWQEKDEGPTLDAAEEEKALDAESQLTITIARDHFSRMRIVGQFNKGFIITVRPAALRNSVDSRASHDELFIIDQHASDEKYNFERLQTGTIVQSQTLVLPKSLQLTALEEEIVSENMAAIEANGFKVGIHTSDACSAGSRCQLQALPMSRDTTFGLGDLEELITLLGDEPSESGHIPRPSKVRKMFAMRACRGSVMIGQALTPNQMVTLVRQMGELDKPWNCPHGRPTMRHLCRLKAWESKYWNADTAACLSSAWVSFMRG</sequence>
<dbReference type="PANTHER" id="PTHR10073:SF52">
    <property type="entry name" value="MISMATCH REPAIR ENDONUCLEASE PMS2"/>
    <property type="match status" value="1"/>
</dbReference>
<feature type="compositionally biased region" description="Polar residues" evidence="3">
    <location>
        <begin position="650"/>
        <end position="661"/>
    </location>
</feature>
<evidence type="ECO:0000313" key="7">
    <source>
        <dbReference type="Proteomes" id="UP000037136"/>
    </source>
</evidence>
<dbReference type="InterPro" id="IPR014762">
    <property type="entry name" value="DNA_mismatch_repair_CS"/>
</dbReference>
<dbReference type="CDD" id="cd16926">
    <property type="entry name" value="HATPase_MutL-MLH-PMS-like"/>
    <property type="match status" value="1"/>
</dbReference>
<reference evidence="6 7" key="1">
    <citation type="journal article" date="2015" name="BMC Genomics">
        <title>Gene expression during zombie ant biting behavior reflects the complexity underlying fungal parasitic behavioral manipulation.</title>
        <authorList>
            <person name="de Bekker C."/>
            <person name="Ohm R.A."/>
            <person name="Loreto R.G."/>
            <person name="Sebastian A."/>
            <person name="Albert I."/>
            <person name="Merrow M."/>
            <person name="Brachmann A."/>
            <person name="Hughes D.P."/>
        </authorList>
    </citation>
    <scope>NUCLEOTIDE SEQUENCE [LARGE SCALE GENOMIC DNA]</scope>
    <source>
        <strain evidence="6 7">SC16a</strain>
    </source>
</reference>
<name>A0A2A9NZ74_OPHUN</name>
<dbReference type="Pfam" id="PF01119">
    <property type="entry name" value="DNA_mis_repair"/>
    <property type="match status" value="1"/>
</dbReference>
<evidence type="ECO:0000259" key="4">
    <source>
        <dbReference type="SMART" id="SM00853"/>
    </source>
</evidence>
<feature type="compositionally biased region" description="Polar residues" evidence="3">
    <location>
        <begin position="490"/>
        <end position="500"/>
    </location>
</feature>
<dbReference type="SUPFAM" id="SSF55874">
    <property type="entry name" value="ATPase domain of HSP90 chaperone/DNA topoisomerase II/histidine kinase"/>
    <property type="match status" value="1"/>
</dbReference>
<dbReference type="GO" id="GO:0005524">
    <property type="term" value="F:ATP binding"/>
    <property type="evidence" value="ECO:0007669"/>
    <property type="project" value="InterPro"/>
</dbReference>
<dbReference type="Gene3D" id="3.30.565.10">
    <property type="entry name" value="Histidine kinase-like ATPase, C-terminal domain"/>
    <property type="match status" value="1"/>
</dbReference>
<dbReference type="SUPFAM" id="SSF118116">
    <property type="entry name" value="DNA mismatch repair protein MutL"/>
    <property type="match status" value="1"/>
</dbReference>
<dbReference type="Proteomes" id="UP000037136">
    <property type="component" value="Unassembled WGS sequence"/>
</dbReference>
<dbReference type="SUPFAM" id="SSF54211">
    <property type="entry name" value="Ribosomal protein S5 domain 2-like"/>
    <property type="match status" value="1"/>
</dbReference>
<feature type="region of interest" description="Disordered" evidence="3">
    <location>
        <begin position="628"/>
        <end position="662"/>
    </location>
</feature>
<organism evidence="6 7">
    <name type="scientific">Ophiocordyceps unilateralis</name>
    <name type="common">Zombie-ant fungus</name>
    <name type="synonym">Torrubia unilateralis</name>
    <dbReference type="NCBI Taxonomy" id="268505"/>
    <lineage>
        <taxon>Eukaryota</taxon>
        <taxon>Fungi</taxon>
        <taxon>Dikarya</taxon>
        <taxon>Ascomycota</taxon>
        <taxon>Pezizomycotina</taxon>
        <taxon>Sordariomycetes</taxon>
        <taxon>Hypocreomycetidae</taxon>
        <taxon>Hypocreales</taxon>
        <taxon>Ophiocordycipitaceae</taxon>
        <taxon>Ophiocordyceps</taxon>
    </lineage>
</organism>
<keyword evidence="7" id="KW-1185">Reference proteome</keyword>
<feature type="region of interest" description="Disordered" evidence="3">
    <location>
        <begin position="462"/>
        <end position="503"/>
    </location>
</feature>
<keyword evidence="2" id="KW-0227">DNA damage</keyword>
<dbReference type="GO" id="GO:0006298">
    <property type="term" value="P:mismatch repair"/>
    <property type="evidence" value="ECO:0007669"/>
    <property type="project" value="InterPro"/>
</dbReference>
<evidence type="ECO:0000256" key="1">
    <source>
        <dbReference type="ARBA" id="ARBA00006082"/>
    </source>
</evidence>
<dbReference type="CDD" id="cd03484">
    <property type="entry name" value="MutL_Trans_hPMS_2_like"/>
    <property type="match status" value="1"/>
</dbReference>
<feature type="region of interest" description="Disordered" evidence="3">
    <location>
        <begin position="675"/>
        <end position="701"/>
    </location>
</feature>
<evidence type="ECO:0000259" key="5">
    <source>
        <dbReference type="SMART" id="SM01340"/>
    </source>
</evidence>
<feature type="domain" description="MutL C-terminal dimerisation" evidence="4">
    <location>
        <begin position="754"/>
        <end position="916"/>
    </location>
</feature>
<dbReference type="SMART" id="SM00853">
    <property type="entry name" value="MutL_C"/>
    <property type="match status" value="1"/>
</dbReference>
<dbReference type="PROSITE" id="PS00058">
    <property type="entry name" value="DNA_MISMATCH_REPAIR_1"/>
    <property type="match status" value="1"/>
</dbReference>
<dbReference type="InterPro" id="IPR020568">
    <property type="entry name" value="Ribosomal_Su5_D2-typ_SF"/>
</dbReference>
<evidence type="ECO:0000256" key="3">
    <source>
        <dbReference type="SAM" id="MobiDB-lite"/>
    </source>
</evidence>
<proteinExistence type="inferred from homology"/>
<dbReference type="InterPro" id="IPR014790">
    <property type="entry name" value="MutL_C"/>
</dbReference>
<dbReference type="InterPro" id="IPR036890">
    <property type="entry name" value="HATPase_C_sf"/>
</dbReference>
<reference evidence="6 7" key="2">
    <citation type="journal article" date="2017" name="Sci. Rep.">
        <title>Ant-infecting Ophiocordyceps genomes reveal a high diversity of potential behavioral manipulation genes and a possible major role for enterotoxins.</title>
        <authorList>
            <person name="de Bekker C."/>
            <person name="Ohm R.A."/>
            <person name="Evans H.C."/>
            <person name="Brachmann A."/>
            <person name="Hughes D.P."/>
        </authorList>
    </citation>
    <scope>NUCLEOTIDE SEQUENCE [LARGE SCALE GENOMIC DNA]</scope>
    <source>
        <strain evidence="6 7">SC16a</strain>
    </source>
</reference>
<dbReference type="GO" id="GO:0061982">
    <property type="term" value="P:meiosis I cell cycle process"/>
    <property type="evidence" value="ECO:0007669"/>
    <property type="project" value="UniProtKB-ARBA"/>
</dbReference>
<dbReference type="NCBIfam" id="TIGR00585">
    <property type="entry name" value="mutl"/>
    <property type="match status" value="1"/>
</dbReference>
<dbReference type="Gene3D" id="3.30.230.10">
    <property type="match status" value="1"/>
</dbReference>
<accession>A0A2A9NZ74</accession>
<dbReference type="InterPro" id="IPR014721">
    <property type="entry name" value="Ribsml_uS5_D2-typ_fold_subgr"/>
</dbReference>
<dbReference type="PANTHER" id="PTHR10073">
    <property type="entry name" value="DNA MISMATCH REPAIR PROTEIN MLH, PMS, MUTL"/>
    <property type="match status" value="1"/>
</dbReference>
<gene>
    <name evidence="6" type="ORF">XA68_10323</name>
</gene>
<dbReference type="Gene3D" id="3.30.1370.100">
    <property type="entry name" value="MutL, C-terminal domain, regulatory subdomain"/>
    <property type="match status" value="1"/>
</dbReference>
<dbReference type="InterPro" id="IPR038973">
    <property type="entry name" value="MutL/Mlh/Pms-like"/>
</dbReference>
<dbReference type="InterPro" id="IPR013507">
    <property type="entry name" value="DNA_mismatch_S5_2-like"/>
</dbReference>
<comment type="caution">
    <text evidence="6">The sequence shown here is derived from an EMBL/GenBank/DDBJ whole genome shotgun (WGS) entry which is preliminary data.</text>
</comment>